<reference evidence="3 4" key="1">
    <citation type="submission" date="2019-11" db="EMBL/GenBank/DDBJ databases">
        <title>Comparative genomics of hydrocarbon-degrading Desulfosarcina strains.</title>
        <authorList>
            <person name="Watanabe M."/>
            <person name="Kojima H."/>
            <person name="Fukui M."/>
        </authorList>
    </citation>
    <scope>NUCLEOTIDE SEQUENCE [LARGE SCALE GENOMIC DNA]</scope>
    <source>
        <strain evidence="3 4">PP31</strain>
    </source>
</reference>
<dbReference type="InterPro" id="IPR035093">
    <property type="entry name" value="RelE/ParE_toxin_dom_sf"/>
</dbReference>
<name>A0A5K7Z0Z8_9BACT</name>
<organism evidence="3 4">
    <name type="scientific">Desulfosarcina widdelii</name>
    <dbReference type="NCBI Taxonomy" id="947919"/>
    <lineage>
        <taxon>Bacteria</taxon>
        <taxon>Pseudomonadati</taxon>
        <taxon>Thermodesulfobacteriota</taxon>
        <taxon>Desulfobacteria</taxon>
        <taxon>Desulfobacterales</taxon>
        <taxon>Desulfosarcinaceae</taxon>
        <taxon>Desulfosarcina</taxon>
    </lineage>
</organism>
<accession>A0A5K7Z0Z8</accession>
<keyword evidence="4" id="KW-1185">Reference proteome</keyword>
<dbReference type="Pfam" id="PF05016">
    <property type="entry name" value="ParE_toxin"/>
    <property type="match status" value="1"/>
</dbReference>
<dbReference type="KEGG" id="dwd:DSCW_05580"/>
<evidence type="ECO:0008006" key="5">
    <source>
        <dbReference type="Google" id="ProtNLM"/>
    </source>
</evidence>
<dbReference type="EMBL" id="AP021875">
    <property type="protein sequence ID" value="BBO73141.1"/>
    <property type="molecule type" value="Genomic_DNA"/>
</dbReference>
<protein>
    <recommendedName>
        <fullName evidence="5">Plasmid stabilization protein</fullName>
    </recommendedName>
</protein>
<dbReference type="Proteomes" id="UP000427769">
    <property type="component" value="Chromosome"/>
</dbReference>
<dbReference type="OrthoDB" id="9798046at2"/>
<dbReference type="InterPro" id="IPR051803">
    <property type="entry name" value="TA_system_RelE-like_toxin"/>
</dbReference>
<evidence type="ECO:0000313" key="3">
    <source>
        <dbReference type="EMBL" id="BBO73141.1"/>
    </source>
</evidence>
<dbReference type="AlphaFoldDB" id="A0A5K7Z0Z8"/>
<keyword evidence="2" id="KW-1277">Toxin-antitoxin system</keyword>
<evidence type="ECO:0000256" key="2">
    <source>
        <dbReference type="ARBA" id="ARBA00022649"/>
    </source>
</evidence>
<dbReference type="Gene3D" id="3.30.2310.20">
    <property type="entry name" value="RelE-like"/>
    <property type="match status" value="1"/>
</dbReference>
<dbReference type="InterPro" id="IPR007712">
    <property type="entry name" value="RelE/ParE_toxin"/>
</dbReference>
<sequence length="107" mass="12380">MKFSIEFTTGARQDLLKIQHYIKSSGKPATAAQLVADITEVCKTLREDPERGHVPEELQSLSNFLCRQIIFKNYRITYQVIGKIVLIYGVIDGRRSLREVMRQRQLL</sequence>
<proteinExistence type="inferred from homology"/>
<dbReference type="SUPFAM" id="SSF143011">
    <property type="entry name" value="RelE-like"/>
    <property type="match status" value="1"/>
</dbReference>
<dbReference type="RefSeq" id="WP_155302273.1">
    <property type="nucleotide sequence ID" value="NZ_AP021875.1"/>
</dbReference>
<comment type="similarity">
    <text evidence="1">Belongs to the RelE toxin family.</text>
</comment>
<evidence type="ECO:0000313" key="4">
    <source>
        <dbReference type="Proteomes" id="UP000427769"/>
    </source>
</evidence>
<dbReference type="PANTHER" id="PTHR33755">
    <property type="entry name" value="TOXIN PARE1-RELATED"/>
    <property type="match status" value="1"/>
</dbReference>
<evidence type="ECO:0000256" key="1">
    <source>
        <dbReference type="ARBA" id="ARBA00006226"/>
    </source>
</evidence>
<gene>
    <name evidence="3" type="ORF">DSCW_05580</name>
</gene>